<organism evidence="1 2">
    <name type="scientific">Mucilaginibacter humi</name>
    <dbReference type="NCBI Taxonomy" id="2732510"/>
    <lineage>
        <taxon>Bacteria</taxon>
        <taxon>Pseudomonadati</taxon>
        <taxon>Bacteroidota</taxon>
        <taxon>Sphingobacteriia</taxon>
        <taxon>Sphingobacteriales</taxon>
        <taxon>Sphingobacteriaceae</taxon>
        <taxon>Mucilaginibacter</taxon>
    </lineage>
</organism>
<comment type="caution">
    <text evidence="1">The sequence shown here is derived from an EMBL/GenBank/DDBJ whole genome shotgun (WGS) entry which is preliminary data.</text>
</comment>
<accession>A0ABX1W131</accession>
<evidence type="ECO:0000313" key="2">
    <source>
        <dbReference type="Proteomes" id="UP000566071"/>
    </source>
</evidence>
<protein>
    <submittedName>
        <fullName evidence="1">Uncharacterized protein</fullName>
    </submittedName>
</protein>
<sequence length="61" mass="7070">MIPILGTLFWGKAETYAMLGRYTERFKNSKMVKSIFEENGFDIQYLSYFYGCASGIKGRKI</sequence>
<dbReference type="EMBL" id="JABFCR010000014">
    <property type="protein sequence ID" value="NNU33569.1"/>
    <property type="molecule type" value="Genomic_DNA"/>
</dbReference>
<gene>
    <name evidence="1" type="ORF">HK413_04375</name>
</gene>
<dbReference type="Proteomes" id="UP000566071">
    <property type="component" value="Unassembled WGS sequence"/>
</dbReference>
<name>A0ABX1W131_9SPHI</name>
<reference evidence="1 2" key="1">
    <citation type="submission" date="2020-05" db="EMBL/GenBank/DDBJ databases">
        <authorList>
            <person name="Khan S.A."/>
            <person name="Jeon C.O."/>
            <person name="Chun B.H."/>
        </authorList>
    </citation>
    <scope>NUCLEOTIDE SEQUENCE [LARGE SCALE GENOMIC DNA]</scope>
    <source>
        <strain evidence="1 2">S1162</strain>
    </source>
</reference>
<keyword evidence="2" id="KW-1185">Reference proteome</keyword>
<proteinExistence type="predicted"/>
<evidence type="ECO:0000313" key="1">
    <source>
        <dbReference type="EMBL" id="NNU33569.1"/>
    </source>
</evidence>